<name>A0ABT4IBQ4_9ACTO</name>
<evidence type="ECO:0000313" key="1">
    <source>
        <dbReference type="EMBL" id="MCZ0858687.1"/>
    </source>
</evidence>
<organism evidence="1 2">
    <name type="scientific">Actinomyces israelii</name>
    <dbReference type="NCBI Taxonomy" id="1659"/>
    <lineage>
        <taxon>Bacteria</taxon>
        <taxon>Bacillati</taxon>
        <taxon>Actinomycetota</taxon>
        <taxon>Actinomycetes</taxon>
        <taxon>Actinomycetales</taxon>
        <taxon>Actinomycetaceae</taxon>
        <taxon>Actinomyces</taxon>
    </lineage>
</organism>
<reference evidence="1" key="1">
    <citation type="submission" date="2022-10" db="EMBL/GenBank/DDBJ databases">
        <title>Genome sequence of Actinomyces israelii ATCC 10048.</title>
        <authorList>
            <person name="Watt R.M."/>
            <person name="Tong W.M."/>
        </authorList>
    </citation>
    <scope>NUCLEOTIDE SEQUENCE</scope>
    <source>
        <strain evidence="1">ATCC 10048</strain>
    </source>
</reference>
<protein>
    <submittedName>
        <fullName evidence="1">Uncharacterized protein</fullName>
    </submittedName>
</protein>
<sequence>MKVIAILALVLLIVLAGLIWVAPMLLGPDFSLSHIVGSLLGEASAGVAAPPGLLA</sequence>
<dbReference type="RefSeq" id="WP_268918038.1">
    <property type="nucleotide sequence ID" value="NZ_JAPTMY010000027.1"/>
</dbReference>
<evidence type="ECO:0000313" key="2">
    <source>
        <dbReference type="Proteomes" id="UP001072034"/>
    </source>
</evidence>
<dbReference type="Proteomes" id="UP001072034">
    <property type="component" value="Unassembled WGS sequence"/>
</dbReference>
<dbReference type="EMBL" id="JAPTMY010000027">
    <property type="protein sequence ID" value="MCZ0858687.1"/>
    <property type="molecule type" value="Genomic_DNA"/>
</dbReference>
<proteinExistence type="predicted"/>
<keyword evidence="2" id="KW-1185">Reference proteome</keyword>
<gene>
    <name evidence="1" type="ORF">OHJ16_11615</name>
</gene>
<accession>A0ABT4IBQ4</accession>
<comment type="caution">
    <text evidence="1">The sequence shown here is derived from an EMBL/GenBank/DDBJ whole genome shotgun (WGS) entry which is preliminary data.</text>
</comment>